<proteinExistence type="predicted"/>
<reference evidence="2 3" key="1">
    <citation type="submission" date="2024-03" db="EMBL/GenBank/DDBJ databases">
        <title>High-quality draft genome sequencing of Tistrella sp. BH-R2-4.</title>
        <authorList>
            <person name="Dong C."/>
        </authorList>
    </citation>
    <scope>NUCLEOTIDE SEQUENCE [LARGE SCALE GENOMIC DNA]</scope>
    <source>
        <strain evidence="2 3">BH-R2-4</strain>
    </source>
</reference>
<protein>
    <recommendedName>
        <fullName evidence="4">Spore coat protein U domain-containing protein</fullName>
    </recommendedName>
</protein>
<evidence type="ECO:0000313" key="3">
    <source>
        <dbReference type="Proteomes" id="UP001413721"/>
    </source>
</evidence>
<keyword evidence="1" id="KW-0732">Signal</keyword>
<feature type="signal peptide" evidence="1">
    <location>
        <begin position="1"/>
        <end position="24"/>
    </location>
</feature>
<sequence>MMRRHVFGLAIFLAATVAGQTAWATLCKENVYITQLGVGTRDGTDSNSDIAFDLSDGSRMYLDTSYNANDAVGRVLYSQLVTAYTLKVPVNIYDNHGSRCDDVSEVWLMRF</sequence>
<dbReference type="RefSeq" id="WP_345933064.1">
    <property type="nucleotide sequence ID" value="NZ_JBBKTV010000004.1"/>
</dbReference>
<organism evidence="2 3">
    <name type="scientific">Tistrella arctica</name>
    <dbReference type="NCBI Taxonomy" id="3133430"/>
    <lineage>
        <taxon>Bacteria</taxon>
        <taxon>Pseudomonadati</taxon>
        <taxon>Pseudomonadota</taxon>
        <taxon>Alphaproteobacteria</taxon>
        <taxon>Geminicoccales</taxon>
        <taxon>Geminicoccaceae</taxon>
        <taxon>Tistrella</taxon>
    </lineage>
</organism>
<gene>
    <name evidence="2" type="ORF">WG926_14360</name>
</gene>
<accession>A0ABU9YLN3</accession>
<evidence type="ECO:0000256" key="1">
    <source>
        <dbReference type="SAM" id="SignalP"/>
    </source>
</evidence>
<evidence type="ECO:0008006" key="4">
    <source>
        <dbReference type="Google" id="ProtNLM"/>
    </source>
</evidence>
<evidence type="ECO:0000313" key="2">
    <source>
        <dbReference type="EMBL" id="MEN2989495.1"/>
    </source>
</evidence>
<keyword evidence="3" id="KW-1185">Reference proteome</keyword>
<name>A0ABU9YLN3_9PROT</name>
<dbReference type="Proteomes" id="UP001413721">
    <property type="component" value="Unassembled WGS sequence"/>
</dbReference>
<comment type="caution">
    <text evidence="2">The sequence shown here is derived from an EMBL/GenBank/DDBJ whole genome shotgun (WGS) entry which is preliminary data.</text>
</comment>
<feature type="chain" id="PRO_5046042259" description="Spore coat protein U domain-containing protein" evidence="1">
    <location>
        <begin position="25"/>
        <end position="111"/>
    </location>
</feature>
<dbReference type="EMBL" id="JBBKTW010000005">
    <property type="protein sequence ID" value="MEN2989495.1"/>
    <property type="molecule type" value="Genomic_DNA"/>
</dbReference>